<reference evidence="1" key="1">
    <citation type="journal article" date="2021" name="Virol. J.">
        <title>Ever-increasing viral diversity associated with the red imported fire ant Solenopsis invicta (Formicidae: Hymenoptera).</title>
        <authorList>
            <person name="Xavier C.A.D."/>
            <person name="Allen M.L."/>
            <person name="Whitfield A.E."/>
        </authorList>
    </citation>
    <scope>NUCLEOTIDE SEQUENCE</scope>
    <source>
        <strain evidence="1">Z:Mississipi</strain>
    </source>
</reference>
<gene>
    <name evidence="1" type="primary">M</name>
</gene>
<dbReference type="KEGG" id="vg:80539496"/>
<dbReference type="RefSeq" id="YP_010800849.1">
    <property type="nucleotide sequence ID" value="NC_076906.1"/>
</dbReference>
<proteinExistence type="predicted"/>
<protein>
    <submittedName>
        <fullName evidence="1">Matrix protein</fullName>
    </submittedName>
</protein>
<accession>A0AAE7U6U4</accession>
<evidence type="ECO:0000313" key="2">
    <source>
        <dbReference type="Proteomes" id="UP000831426"/>
    </source>
</evidence>
<evidence type="ECO:0000313" key="1">
    <source>
        <dbReference type="EMBL" id="QRK69402.1"/>
    </source>
</evidence>
<sequence length="177" mass="19718">MASETLAQYSIKIEGTTREYPIVIKTGTTKHLQVPPGIGGQIRYFFTDFVKTVVLYLIPTSEQLELLALYNNKTPVIRVDLPEATGAPLWALRGCKTLKFHKEWIQPEESKYQKDRFIQFLSTTGDAASPTFLVSNISGNSMPYLQPSGDDSGFNDSAECELSVASSFRNLTLTRDS</sequence>
<dbReference type="EMBL" id="MT860232">
    <property type="protein sequence ID" value="QRK69402.1"/>
    <property type="molecule type" value="Viral_cRNA"/>
</dbReference>
<dbReference type="GeneID" id="80539496"/>
<keyword evidence="2" id="KW-1185">Reference proteome</keyword>
<name>A0AAE7U6U4_9MONO</name>
<dbReference type="Proteomes" id="UP000831426">
    <property type="component" value="Segment"/>
</dbReference>
<organism evidence="1 2">
    <name type="scientific">Solenopsis invicta virus 15</name>
    <dbReference type="NCBI Taxonomy" id="2810811"/>
    <lineage>
        <taxon>Viruses</taxon>
        <taxon>Riboviria</taxon>
        <taxon>Orthornavirae</taxon>
        <taxon>Negarnaviricota</taxon>
        <taxon>Haploviricotina</taxon>
        <taxon>Monjiviricetes</taxon>
        <taxon>Mononegavirales</taxon>
        <taxon>Nyamiviridae</taxon>
        <taxon>Formivirus</taxon>
        <taxon>Formivirus solenopsi</taxon>
    </lineage>
</organism>